<feature type="transmembrane region" description="Helical" evidence="1">
    <location>
        <begin position="645"/>
        <end position="662"/>
    </location>
</feature>
<feature type="transmembrane region" description="Helical" evidence="1">
    <location>
        <begin position="527"/>
        <end position="554"/>
    </location>
</feature>
<sequence>MTANVCAIVLSHDQPQFLELVLSQLRNQTVTPSKVLIVDTSEKESINSHGYEVLKLESNTPFAVSVDAAVRHLSAEGQLWILHDDSAPDVRALEFLLREVELSPSLAIVGPKQLDWDNPKIIRQLGLTLTRGGKLFSRVRGEFDQGQHDHAEDTMAVGTAGALVNLGVYESLGGFDRNAPVYAADVDFSIRARLAGFRVAVAPNAKVSHKMLSMQGARPLRWLGTSPATALRQAELHLALSYANPALFLASWLLLLPAAIVNSIVLAIRSRSYAITPEITASFLVFLQLGRVLASRTKILQTTSAKIATLSALRATAQEVRNDNKKAKDEEVSKRLLASHAIGETEQLQVAPNSGLVSSGAIWWALGLLALNFPWFPTNVAVSGAGVSPLSSNWFEVFSQAGSYSHPIGLGFVGAADPWVWALTLISAPMFFIPSLAITLFMFVATPIAFIGAFKLSELVSSRNIVRIVASLCFALWPALTGALSEAKLSQVLAIALLPWLLYSLGRVARIGQKDSTRFPRTHVGIAAILLAIIASSSPVLGVLLLAMVITTAILRPTKIVPLMASTLLAITWFLPIVLERAIAGNLMSLLLDPGLSVADGLEANWKLAFFGFGFDALSWGLVISVPVLVFALLALLAPKLSNTWPLWAIAVLVLGASWVAVGIDFDLGNGSRLGIDATALLGLFGLALVLLLAHLADTSLVLRIVSLATVALFGLAPAAFQMVTDPPNVTYSDGQIVPSIIQADVSAGSFWKTLQLESTTEAGLVAQVFNGDGVKLNLVSSGYKISSTTNPAVNPDYQELGQLVANLASANGAEIFPTLEKFGIGYILVNPIDRNLQLALDSTRELESIGVTDFGQLWKVKDLPAGTNSQTFDLGIVKIGQLAVLALFAWFAIPTRRRKKRADKDSEIFIDSEETN</sequence>
<feature type="transmembrane region" description="Helical" evidence="1">
    <location>
        <begin position="465"/>
        <end position="483"/>
    </location>
</feature>
<feature type="transmembrane region" description="Helical" evidence="1">
    <location>
        <begin position="489"/>
        <end position="506"/>
    </location>
</feature>
<organism evidence="2">
    <name type="scientific">freshwater metagenome</name>
    <dbReference type="NCBI Taxonomy" id="449393"/>
    <lineage>
        <taxon>unclassified sequences</taxon>
        <taxon>metagenomes</taxon>
        <taxon>ecological metagenomes</taxon>
    </lineage>
</organism>
<feature type="transmembrane region" description="Helical" evidence="1">
    <location>
        <begin position="674"/>
        <end position="694"/>
    </location>
</feature>
<dbReference type="EMBL" id="CAEZTB010000013">
    <property type="protein sequence ID" value="CAB4550773.1"/>
    <property type="molecule type" value="Genomic_DNA"/>
</dbReference>
<proteinExistence type="predicted"/>
<feature type="transmembrane region" description="Helical" evidence="1">
    <location>
        <begin position="246"/>
        <end position="268"/>
    </location>
</feature>
<keyword evidence="1" id="KW-0812">Transmembrane</keyword>
<feature type="transmembrane region" description="Helical" evidence="1">
    <location>
        <begin position="617"/>
        <end position="638"/>
    </location>
</feature>
<dbReference type="AlphaFoldDB" id="A0A6J6CL02"/>
<dbReference type="PANTHER" id="PTHR43685:SF3">
    <property type="entry name" value="SLR2126 PROTEIN"/>
    <property type="match status" value="1"/>
</dbReference>
<feature type="transmembrane region" description="Helical" evidence="1">
    <location>
        <begin position="431"/>
        <end position="453"/>
    </location>
</feature>
<feature type="transmembrane region" description="Helical" evidence="1">
    <location>
        <begin position="701"/>
        <end position="721"/>
    </location>
</feature>
<keyword evidence="1" id="KW-0472">Membrane</keyword>
<reference evidence="2" key="1">
    <citation type="submission" date="2020-05" db="EMBL/GenBank/DDBJ databases">
        <authorList>
            <person name="Chiriac C."/>
            <person name="Salcher M."/>
            <person name="Ghai R."/>
            <person name="Kavagutti S V."/>
        </authorList>
    </citation>
    <scope>NUCLEOTIDE SEQUENCE</scope>
</reference>
<feature type="transmembrane region" description="Helical" evidence="1">
    <location>
        <begin position="560"/>
        <end position="579"/>
    </location>
</feature>
<dbReference type="Pfam" id="PF13641">
    <property type="entry name" value="Glyco_tranf_2_3"/>
    <property type="match status" value="1"/>
</dbReference>
<keyword evidence="1" id="KW-1133">Transmembrane helix</keyword>
<feature type="transmembrane region" description="Helical" evidence="1">
    <location>
        <begin position="875"/>
        <end position="894"/>
    </location>
</feature>
<gene>
    <name evidence="2" type="ORF">UFOPK1581_00152</name>
</gene>
<dbReference type="Gene3D" id="3.90.550.10">
    <property type="entry name" value="Spore Coat Polysaccharide Biosynthesis Protein SpsA, Chain A"/>
    <property type="match status" value="1"/>
</dbReference>
<dbReference type="InterPro" id="IPR029044">
    <property type="entry name" value="Nucleotide-diphossugar_trans"/>
</dbReference>
<evidence type="ECO:0000313" key="2">
    <source>
        <dbReference type="EMBL" id="CAB4550773.1"/>
    </source>
</evidence>
<accession>A0A6J6CL02</accession>
<dbReference type="InterPro" id="IPR050834">
    <property type="entry name" value="Glycosyltransf_2"/>
</dbReference>
<evidence type="ECO:0000256" key="1">
    <source>
        <dbReference type="SAM" id="Phobius"/>
    </source>
</evidence>
<dbReference type="PANTHER" id="PTHR43685">
    <property type="entry name" value="GLYCOSYLTRANSFERASE"/>
    <property type="match status" value="1"/>
</dbReference>
<name>A0A6J6CL02_9ZZZZ</name>
<protein>
    <submittedName>
        <fullName evidence="2">Unannotated protein</fullName>
    </submittedName>
</protein>
<dbReference type="SUPFAM" id="SSF53448">
    <property type="entry name" value="Nucleotide-diphospho-sugar transferases"/>
    <property type="match status" value="1"/>
</dbReference>